<keyword evidence="6 8" id="KW-1133">Transmembrane helix</keyword>
<name>A0A4R9K919_9LEPT</name>
<dbReference type="GO" id="GO:0000030">
    <property type="term" value="F:mannosyltransferase activity"/>
    <property type="evidence" value="ECO:0007669"/>
    <property type="project" value="InterPro"/>
</dbReference>
<dbReference type="PANTHER" id="PTHR33908">
    <property type="entry name" value="MANNOSYLTRANSFERASE YKCB-RELATED"/>
    <property type="match status" value="1"/>
</dbReference>
<dbReference type="Proteomes" id="UP000297693">
    <property type="component" value="Unassembled WGS sequence"/>
</dbReference>
<keyword evidence="4 10" id="KW-0808">Transferase</keyword>
<dbReference type="GO" id="GO:0006493">
    <property type="term" value="P:protein O-linked glycosylation"/>
    <property type="evidence" value="ECO:0007669"/>
    <property type="project" value="InterPro"/>
</dbReference>
<dbReference type="InterPro" id="IPR038731">
    <property type="entry name" value="RgtA/B/C-like"/>
</dbReference>
<keyword evidence="7 8" id="KW-0472">Membrane</keyword>
<dbReference type="Pfam" id="PF13231">
    <property type="entry name" value="PMT_2"/>
    <property type="match status" value="1"/>
</dbReference>
<protein>
    <submittedName>
        <fullName evidence="10">Glycosyltransferase family 39 protein</fullName>
    </submittedName>
</protein>
<evidence type="ECO:0000256" key="2">
    <source>
        <dbReference type="ARBA" id="ARBA00022475"/>
    </source>
</evidence>
<evidence type="ECO:0000256" key="8">
    <source>
        <dbReference type="SAM" id="Phobius"/>
    </source>
</evidence>
<evidence type="ECO:0000256" key="3">
    <source>
        <dbReference type="ARBA" id="ARBA00022676"/>
    </source>
</evidence>
<comment type="subcellular location">
    <subcellularLocation>
        <location evidence="1">Cell membrane</location>
        <topology evidence="1">Multi-pass membrane protein</topology>
    </subcellularLocation>
</comment>
<feature type="domain" description="Glycosyltransferase RgtA/B/C/D-like" evidence="9">
    <location>
        <begin position="63"/>
        <end position="223"/>
    </location>
</feature>
<proteinExistence type="predicted"/>
<dbReference type="GO" id="GO:0009103">
    <property type="term" value="P:lipopolysaccharide biosynthetic process"/>
    <property type="evidence" value="ECO:0007669"/>
    <property type="project" value="TreeGrafter"/>
</dbReference>
<keyword evidence="2" id="KW-1003">Cell membrane</keyword>
<keyword evidence="3" id="KW-0328">Glycosyltransferase</keyword>
<evidence type="ECO:0000256" key="1">
    <source>
        <dbReference type="ARBA" id="ARBA00004651"/>
    </source>
</evidence>
<evidence type="ECO:0000256" key="7">
    <source>
        <dbReference type="ARBA" id="ARBA00023136"/>
    </source>
</evidence>
<dbReference type="RefSeq" id="WP_135622850.1">
    <property type="nucleotide sequence ID" value="NZ_RQGD01000020.1"/>
</dbReference>
<dbReference type="AlphaFoldDB" id="A0A4R9K919"/>
<feature type="transmembrane region" description="Helical" evidence="8">
    <location>
        <begin position="161"/>
        <end position="177"/>
    </location>
</feature>
<feature type="transmembrane region" description="Helical" evidence="8">
    <location>
        <begin position="263"/>
        <end position="285"/>
    </location>
</feature>
<dbReference type="GO" id="GO:0016763">
    <property type="term" value="F:pentosyltransferase activity"/>
    <property type="evidence" value="ECO:0007669"/>
    <property type="project" value="TreeGrafter"/>
</dbReference>
<dbReference type="InterPro" id="IPR050297">
    <property type="entry name" value="LipidA_mod_glycosyltrf_83"/>
</dbReference>
<comment type="caution">
    <text evidence="10">The sequence shown here is derived from an EMBL/GenBank/DDBJ whole genome shotgun (WGS) entry which is preliminary data.</text>
</comment>
<organism evidence="10 11">
    <name type="scientific">Leptospira ognonensis</name>
    <dbReference type="NCBI Taxonomy" id="2484945"/>
    <lineage>
        <taxon>Bacteria</taxon>
        <taxon>Pseudomonadati</taxon>
        <taxon>Spirochaetota</taxon>
        <taxon>Spirochaetia</taxon>
        <taxon>Leptospirales</taxon>
        <taxon>Leptospiraceae</taxon>
        <taxon>Leptospira</taxon>
    </lineage>
</organism>
<feature type="transmembrane region" description="Helical" evidence="8">
    <location>
        <begin position="210"/>
        <end position="228"/>
    </location>
</feature>
<dbReference type="GO" id="GO:0005886">
    <property type="term" value="C:plasma membrane"/>
    <property type="evidence" value="ECO:0007669"/>
    <property type="project" value="UniProtKB-SubCell"/>
</dbReference>
<feature type="transmembrane region" description="Helical" evidence="8">
    <location>
        <begin position="358"/>
        <end position="377"/>
    </location>
</feature>
<evidence type="ECO:0000259" key="9">
    <source>
        <dbReference type="Pfam" id="PF13231"/>
    </source>
</evidence>
<evidence type="ECO:0000313" key="10">
    <source>
        <dbReference type="EMBL" id="TGL61208.1"/>
    </source>
</evidence>
<feature type="transmembrane region" description="Helical" evidence="8">
    <location>
        <begin position="183"/>
        <end position="198"/>
    </location>
</feature>
<evidence type="ECO:0000256" key="4">
    <source>
        <dbReference type="ARBA" id="ARBA00022679"/>
    </source>
</evidence>
<keyword evidence="5 8" id="KW-0812">Transmembrane</keyword>
<feature type="transmembrane region" description="Helical" evidence="8">
    <location>
        <begin position="306"/>
        <end position="324"/>
    </location>
</feature>
<dbReference type="OrthoDB" id="318261at2"/>
<feature type="transmembrane region" description="Helical" evidence="8">
    <location>
        <begin position="66"/>
        <end position="95"/>
    </location>
</feature>
<evidence type="ECO:0000313" key="11">
    <source>
        <dbReference type="Proteomes" id="UP000297693"/>
    </source>
</evidence>
<reference evidence="10" key="1">
    <citation type="journal article" date="2019" name="PLoS Negl. Trop. Dis.">
        <title>Revisiting the worldwide diversity of Leptospira species in the environment.</title>
        <authorList>
            <person name="Vincent A.T."/>
            <person name="Schiettekatte O."/>
            <person name="Bourhy P."/>
            <person name="Veyrier F.J."/>
            <person name="Picardeau M."/>
        </authorList>
    </citation>
    <scope>NUCLEOTIDE SEQUENCE [LARGE SCALE GENOMIC DNA]</scope>
    <source>
        <strain evidence="10">201702476</strain>
    </source>
</reference>
<dbReference type="GO" id="GO:0010041">
    <property type="term" value="P:response to iron(III) ion"/>
    <property type="evidence" value="ECO:0007669"/>
    <property type="project" value="TreeGrafter"/>
</dbReference>
<gene>
    <name evidence="10" type="ORF">EHQ58_05350</name>
</gene>
<keyword evidence="11" id="KW-1185">Reference proteome</keyword>
<feature type="transmembrane region" description="Helical" evidence="8">
    <location>
        <begin position="107"/>
        <end position="126"/>
    </location>
</feature>
<feature type="transmembrane region" description="Helical" evidence="8">
    <location>
        <begin position="132"/>
        <end position="154"/>
    </location>
</feature>
<evidence type="ECO:0000256" key="5">
    <source>
        <dbReference type="ARBA" id="ARBA00022692"/>
    </source>
</evidence>
<dbReference type="EMBL" id="RQGD01000020">
    <property type="protein sequence ID" value="TGL61208.1"/>
    <property type="molecule type" value="Genomic_DNA"/>
</dbReference>
<evidence type="ECO:0000256" key="6">
    <source>
        <dbReference type="ARBA" id="ARBA00022989"/>
    </source>
</evidence>
<accession>A0A4R9K919</accession>
<sequence>MKLLSKIPRIYLLTALFFLFLLSFNDSPLYDQDEAAYAGFAKQMLITGDFVKQEFPFSEPHRKPPLHLWVTASAFHLFGISEFSLRIFPSLWLALTCLLTFQIAKHLFNQSVGEVSFLILATSLYFPLNGKIGLVDGLLTFTETLGLFALVQLLIPKSKSSIYWVILFWIAICLGALTKGPPIFIFLGGICFLCLFHKQTRANVLQLRPWLFLPLAIVPLVYWGYLAWQRTNGEMIRWMIDWYILRRASDSVFGQSGPPGTYFLLYFVTLLPWSIYLPSVLKAIFRYLVQIKDSFRKKSESISVEGLILVSGLFFGWVFFEFLMSKLPSYTLAAYPLLSILIAKSYTDASSEFLKKTVLAFAILLTVALHLFVSPLVNTYRMDSKIVATKWNRSIPNQEPFYSLKNYALPSFAFYLDHPIIVMKDIQDFKILPNRSYLLIDPEMFMILTNFGLKAEIIAEEESIFAYDRNKTISLLIIQIKNESSLAK</sequence>
<dbReference type="PANTHER" id="PTHR33908:SF3">
    <property type="entry name" value="UNDECAPRENYL PHOSPHATE-ALPHA-4-AMINO-4-DEOXY-L-ARABINOSE ARABINOSYL TRANSFERASE"/>
    <property type="match status" value="1"/>
</dbReference>